<accession>A0A839K0F5</accession>
<dbReference type="Proteomes" id="UP000574276">
    <property type="component" value="Unassembled WGS sequence"/>
</dbReference>
<dbReference type="EMBL" id="JACEGA010000001">
    <property type="protein sequence ID" value="MBB2183106.1"/>
    <property type="molecule type" value="Genomic_DNA"/>
</dbReference>
<comment type="caution">
    <text evidence="2">The sequence shown here is derived from an EMBL/GenBank/DDBJ whole genome shotgun (WGS) entry which is preliminary data.</text>
</comment>
<evidence type="ECO:0000256" key="1">
    <source>
        <dbReference type="SAM" id="Phobius"/>
    </source>
</evidence>
<keyword evidence="3" id="KW-1185">Reference proteome</keyword>
<sequence>MKKSLFHYKTGIYPILWIGIIIAAIYILIRFILLSFSGNMGQAVPDLRTVVASDLCRKTFITGSSLIDYIDNEGSNLTFPLSVFSDQFALQDFINEDTYKTIQAQNQSEMVLNTIRFPNTNNNRTNTVNPTKSNHESYSDISQKTKRNTLGMDIYEIETDQLSVEYILTNGAMYNNIILEEYTNAKSKQINDDQLQIGYLEGEIERETDDGPNSVETVNLSENLEYTMERMKDIDFLIRNFYIVHPSTKVTDTLFDSEKLLSKDMTIKQDNELPQILIYHTHASESYADSKSGEKEDTVVGVGSYLAKILEEDYGYNVIHDTKRYDEVNRDIAYNYAYDGISKILEKNPSIEVVIDLHRDSGAKRSTKLNGEETAQIMLFNGLSRDQNGPITSLDNPNLQDNLAFSLQLQLEALDRYPGLFYRNYLKCYRYNMHVRPKCILMELGTNKNSLKSAMNAMKPFAEILDAVLQGK</sequence>
<dbReference type="RefSeq" id="WP_228352786.1">
    <property type="nucleotide sequence ID" value="NZ_JACEGA010000001.1"/>
</dbReference>
<name>A0A839K0F5_9FIRM</name>
<protein>
    <submittedName>
        <fullName evidence="2">Stage II sporulation protein P</fullName>
    </submittedName>
</protein>
<keyword evidence="1" id="KW-1133">Transmembrane helix</keyword>
<proteinExistence type="predicted"/>
<keyword evidence="1" id="KW-0472">Membrane</keyword>
<reference evidence="2 3" key="1">
    <citation type="submission" date="2020-07" db="EMBL/GenBank/DDBJ databases">
        <title>Characterization and genome sequencing of isolate MD1, a novel member within the family Lachnospiraceae.</title>
        <authorList>
            <person name="Rettenmaier R."/>
            <person name="Di Bello L."/>
            <person name="Zinser C."/>
            <person name="Scheitz K."/>
            <person name="Liebl W."/>
            <person name="Zverlov V."/>
        </authorList>
    </citation>
    <scope>NUCLEOTIDE SEQUENCE [LARGE SCALE GENOMIC DNA]</scope>
    <source>
        <strain evidence="2 3">MD1</strain>
    </source>
</reference>
<dbReference type="Pfam" id="PF07454">
    <property type="entry name" value="SpoIIP"/>
    <property type="match status" value="1"/>
</dbReference>
<feature type="transmembrane region" description="Helical" evidence="1">
    <location>
        <begin position="12"/>
        <end position="33"/>
    </location>
</feature>
<dbReference type="AlphaFoldDB" id="A0A839K0F5"/>
<keyword evidence="1" id="KW-0812">Transmembrane</keyword>
<evidence type="ECO:0000313" key="2">
    <source>
        <dbReference type="EMBL" id="MBB2183106.1"/>
    </source>
</evidence>
<gene>
    <name evidence="2" type="ORF">H0486_09460</name>
</gene>
<organism evidence="2 3">
    <name type="scientific">Variimorphobacter saccharofermentans</name>
    <dbReference type="NCBI Taxonomy" id="2755051"/>
    <lineage>
        <taxon>Bacteria</taxon>
        <taxon>Bacillati</taxon>
        <taxon>Bacillota</taxon>
        <taxon>Clostridia</taxon>
        <taxon>Lachnospirales</taxon>
        <taxon>Lachnospiraceae</taxon>
        <taxon>Variimorphobacter</taxon>
    </lineage>
</organism>
<dbReference type="InterPro" id="IPR010897">
    <property type="entry name" value="Spore_II_P"/>
</dbReference>
<evidence type="ECO:0000313" key="3">
    <source>
        <dbReference type="Proteomes" id="UP000574276"/>
    </source>
</evidence>